<sequence length="473" mass="56532">MAQKEQIEFDKNSIDDETDFVLDKFAEGYRLVEIKGVVKNYIEARYQQSFMAISNNDYKVSYYIYKKLEKVLIKALKNFNQEPDLLTEYQKVMPYLLDANQTVSSNEKLMILKLPTEVQVYQKVEDIDFYYFLLKYIIQTLNNIGVILMRRKKIKDAESYLMRALAARSYVLETNVSQFQMGVLLENLCFVQLNKEDKQDAKLFMTKALLIFEQLSQPQYENVETCINYKIMLNLVEILYNQNEEQLLQQPREIQKERMIHLLAITYNYYGEVFQSLNLKDQQKFCQEQFQYLCNLMEKLNPRIAVKQKKIKNIQPQNKVEVDQSTVEIAKHKINQVQVKVDKVDNKPNQVNSEFLQKEKEQLPSHVSINQVLFQNYIQIRVQRFKVIILQLEFFIQIIIFSKPLNIEKSLYIVENDLTDYQKKHYPDSLKSAELLYEFFKILIKLLYFQDNQLHIKEIRHFQTIEEFNTQLI</sequence>
<dbReference type="Proteomes" id="UP000692954">
    <property type="component" value="Unassembled WGS sequence"/>
</dbReference>
<evidence type="ECO:0000313" key="1">
    <source>
        <dbReference type="EMBL" id="CAD8053419.1"/>
    </source>
</evidence>
<proteinExistence type="predicted"/>
<dbReference type="EMBL" id="CAJJDN010000007">
    <property type="protein sequence ID" value="CAD8053419.1"/>
    <property type="molecule type" value="Genomic_DNA"/>
</dbReference>
<gene>
    <name evidence="1" type="ORF">PSON_ATCC_30995.1.T0070331</name>
</gene>
<protein>
    <submittedName>
        <fullName evidence="1">Uncharacterized protein</fullName>
    </submittedName>
</protein>
<dbReference type="AlphaFoldDB" id="A0A8S1KDT6"/>
<reference evidence="1" key="1">
    <citation type="submission" date="2021-01" db="EMBL/GenBank/DDBJ databases">
        <authorList>
            <consortium name="Genoscope - CEA"/>
            <person name="William W."/>
        </authorList>
    </citation>
    <scope>NUCLEOTIDE SEQUENCE</scope>
</reference>
<keyword evidence="2" id="KW-1185">Reference proteome</keyword>
<name>A0A8S1KDT6_9CILI</name>
<evidence type="ECO:0000313" key="2">
    <source>
        <dbReference type="Proteomes" id="UP000692954"/>
    </source>
</evidence>
<comment type="caution">
    <text evidence="1">The sequence shown here is derived from an EMBL/GenBank/DDBJ whole genome shotgun (WGS) entry which is preliminary data.</text>
</comment>
<accession>A0A8S1KDT6</accession>
<dbReference type="OrthoDB" id="5986190at2759"/>
<organism evidence="1 2">
    <name type="scientific">Paramecium sonneborni</name>
    <dbReference type="NCBI Taxonomy" id="65129"/>
    <lineage>
        <taxon>Eukaryota</taxon>
        <taxon>Sar</taxon>
        <taxon>Alveolata</taxon>
        <taxon>Ciliophora</taxon>
        <taxon>Intramacronucleata</taxon>
        <taxon>Oligohymenophorea</taxon>
        <taxon>Peniculida</taxon>
        <taxon>Parameciidae</taxon>
        <taxon>Paramecium</taxon>
    </lineage>
</organism>